<gene>
    <name evidence="1" type="ORF">C8N34_102455</name>
</gene>
<reference evidence="1 2" key="1">
    <citation type="submission" date="2018-04" db="EMBL/GenBank/DDBJ databases">
        <title>Genomic Encyclopedia of Archaeal and Bacterial Type Strains, Phase II (KMG-II): from individual species to whole genera.</title>
        <authorList>
            <person name="Goeker M."/>
        </authorList>
    </citation>
    <scope>NUCLEOTIDE SEQUENCE [LARGE SCALE GENOMIC DNA]</scope>
    <source>
        <strain evidence="1 2">DSM 21823</strain>
    </source>
</reference>
<name>A0A2T6B986_9RHOB</name>
<evidence type="ECO:0000313" key="2">
    <source>
        <dbReference type="Proteomes" id="UP000244224"/>
    </source>
</evidence>
<sequence length="212" mass="24212">MDVYLEHHRSFCENLARLNMLPVSWDEKGGLPLRKKALQAAIEIFGRRPDLTIGSVVDLKRGGLKIGLIRDGRDITLLICAQGTVSLSRHLPRTRPDIELFAKAVEEPLFETLTRAVPLFTGPRLDRGRKEDHPFTEPFEGFELLRLFRRDDPRERRILVGRRTHSEGIFAFHDARDLPTDIFRDQILCGTTRLSDLLTAYQETSASDPEPV</sequence>
<proteinExistence type="predicted"/>
<dbReference type="Proteomes" id="UP000244224">
    <property type="component" value="Unassembled WGS sequence"/>
</dbReference>
<comment type="caution">
    <text evidence="1">The sequence shown here is derived from an EMBL/GenBank/DDBJ whole genome shotgun (WGS) entry which is preliminary data.</text>
</comment>
<keyword evidence="2" id="KW-1185">Reference proteome</keyword>
<evidence type="ECO:0000313" key="1">
    <source>
        <dbReference type="EMBL" id="PTX52637.1"/>
    </source>
</evidence>
<organism evidence="1 2">
    <name type="scientific">Gemmobacter caeni</name>
    <dbReference type="NCBI Taxonomy" id="589035"/>
    <lineage>
        <taxon>Bacteria</taxon>
        <taxon>Pseudomonadati</taxon>
        <taxon>Pseudomonadota</taxon>
        <taxon>Alphaproteobacteria</taxon>
        <taxon>Rhodobacterales</taxon>
        <taxon>Paracoccaceae</taxon>
        <taxon>Gemmobacter</taxon>
    </lineage>
</organism>
<dbReference type="AlphaFoldDB" id="A0A2T6B986"/>
<dbReference type="EMBL" id="QBKP01000002">
    <property type="protein sequence ID" value="PTX52637.1"/>
    <property type="molecule type" value="Genomic_DNA"/>
</dbReference>
<dbReference type="RefSeq" id="WP_108128044.1">
    <property type="nucleotide sequence ID" value="NZ_QBKP01000002.1"/>
</dbReference>
<protein>
    <submittedName>
        <fullName evidence="1">Uncharacterized protein</fullName>
    </submittedName>
</protein>
<accession>A0A2T6B986</accession>